<accession>A0A2M9R3S1</accession>
<comment type="caution">
    <text evidence="2">The sequence shown here is derived from an EMBL/GenBank/DDBJ whole genome shotgun (WGS) entry which is preliminary data.</text>
</comment>
<dbReference type="Gene3D" id="2.40.128.270">
    <property type="match status" value="1"/>
</dbReference>
<proteinExistence type="predicted"/>
<evidence type="ECO:0000313" key="3">
    <source>
        <dbReference type="Proteomes" id="UP000231960"/>
    </source>
</evidence>
<dbReference type="AlphaFoldDB" id="A0A2M9R3S1"/>
<feature type="domain" description="DUF306" evidence="1">
    <location>
        <begin position="39"/>
        <end position="142"/>
    </location>
</feature>
<name>A0A2M9R3S1_9FLAO</name>
<dbReference type="Proteomes" id="UP000231960">
    <property type="component" value="Unassembled WGS sequence"/>
</dbReference>
<dbReference type="OrthoDB" id="1432946at2"/>
<dbReference type="InterPro" id="IPR038670">
    <property type="entry name" value="HslJ-like_sf"/>
</dbReference>
<dbReference type="PANTHER" id="PTHR35535:SF2">
    <property type="entry name" value="DUF306 DOMAIN-CONTAINING PROTEIN"/>
    <property type="match status" value="1"/>
</dbReference>
<dbReference type="EMBL" id="NIPO01000001">
    <property type="protein sequence ID" value="PJR03508.1"/>
    <property type="molecule type" value="Genomic_DNA"/>
</dbReference>
<organism evidence="2 3">
    <name type="scientific">Avrilella dinanensis</name>
    <dbReference type="NCBI Taxonomy" id="2008672"/>
    <lineage>
        <taxon>Bacteria</taxon>
        <taxon>Pseudomonadati</taxon>
        <taxon>Bacteroidota</taxon>
        <taxon>Flavobacteriia</taxon>
        <taxon>Flavobacteriales</taxon>
        <taxon>Flavobacteriaceae</taxon>
        <taxon>Avrilella</taxon>
    </lineage>
</organism>
<dbReference type="PANTHER" id="PTHR35535">
    <property type="entry name" value="HEAT SHOCK PROTEIN HSLJ"/>
    <property type="match status" value="1"/>
</dbReference>
<evidence type="ECO:0000313" key="2">
    <source>
        <dbReference type="EMBL" id="PJR03508.1"/>
    </source>
</evidence>
<evidence type="ECO:0000259" key="1">
    <source>
        <dbReference type="Pfam" id="PF03724"/>
    </source>
</evidence>
<reference evidence="2 3" key="1">
    <citation type="submission" date="2017-06" db="EMBL/GenBank/DDBJ databases">
        <title>Description of Avrilella dinanensis gen. nov. sp. nov.</title>
        <authorList>
            <person name="Leyer C."/>
            <person name="Sassi M."/>
            <person name="Minet J."/>
            <person name="Kayal S."/>
            <person name="Cattoir V."/>
        </authorList>
    </citation>
    <scope>NUCLEOTIDE SEQUENCE [LARGE SCALE GENOMIC DNA]</scope>
    <source>
        <strain evidence="2 3">UR159</strain>
    </source>
</reference>
<sequence>MTKKILTIAFIGLMSVGFTSCKCLNGKNKNETTMIKDFSLEGSEWKLESVGDRKFVKPEQMQSEHIALKFNDGYAGTSDGCNGMSGEYTQTGNQLEFGLFRATRMYCEWELFSVPFSTVKSFRTDGKQIELLNENQQVVATYSKL</sequence>
<protein>
    <recommendedName>
        <fullName evidence="1">DUF306 domain-containing protein</fullName>
    </recommendedName>
</protein>
<dbReference type="Pfam" id="PF03724">
    <property type="entry name" value="META"/>
    <property type="match status" value="1"/>
</dbReference>
<gene>
    <name evidence="2" type="ORF">CDL10_02505</name>
</gene>
<dbReference type="InterPro" id="IPR005184">
    <property type="entry name" value="DUF306_Meta_HslJ"/>
</dbReference>
<dbReference type="PROSITE" id="PS51257">
    <property type="entry name" value="PROKAR_LIPOPROTEIN"/>
    <property type="match status" value="1"/>
</dbReference>
<dbReference type="InterPro" id="IPR053147">
    <property type="entry name" value="Hsp_HslJ-like"/>
</dbReference>
<dbReference type="RefSeq" id="WP_100677076.1">
    <property type="nucleotide sequence ID" value="NZ_NIPO01000001.1"/>
</dbReference>
<keyword evidence="3" id="KW-1185">Reference proteome</keyword>